<name>A0ABT4RTU2_9ACTN</name>
<dbReference type="InterPro" id="IPR001607">
    <property type="entry name" value="Znf_UBP"/>
</dbReference>
<gene>
    <name evidence="2" type="ORF">OJ962_31195</name>
</gene>
<dbReference type="PROSITE" id="PS50271">
    <property type="entry name" value="ZF_UBP"/>
    <property type="match status" value="1"/>
</dbReference>
<sequence length="106" mass="11667">MTKRCSHTDQIELTELPAESAGCEDCLAAGGVWLHLRICLSCGHVGCCDDSPNKHASAHARATEHPIIRSLEPGEEWCWCFEDEVGMLIPQIKGRTQIPPSPMLSR</sequence>
<evidence type="ECO:0000313" key="3">
    <source>
        <dbReference type="Proteomes" id="UP001147700"/>
    </source>
</evidence>
<dbReference type="Proteomes" id="UP001147700">
    <property type="component" value="Unassembled WGS sequence"/>
</dbReference>
<protein>
    <submittedName>
        <fullName evidence="2">UBP-type zinc finger domain-containing protein</fullName>
    </submittedName>
</protein>
<proteinExistence type="predicted"/>
<dbReference type="InterPro" id="IPR013083">
    <property type="entry name" value="Znf_RING/FYVE/PHD"/>
</dbReference>
<evidence type="ECO:0000259" key="1">
    <source>
        <dbReference type="PROSITE" id="PS50271"/>
    </source>
</evidence>
<dbReference type="Pfam" id="PF02148">
    <property type="entry name" value="zf-UBP"/>
    <property type="match status" value="1"/>
</dbReference>
<comment type="caution">
    <text evidence="2">The sequence shown here is derived from an EMBL/GenBank/DDBJ whole genome shotgun (WGS) entry which is preliminary data.</text>
</comment>
<reference evidence="2" key="1">
    <citation type="submission" date="2022-10" db="EMBL/GenBank/DDBJ databases">
        <title>The WGS of Solirubrobacter sp. CPCC 204708.</title>
        <authorList>
            <person name="Jiang Z."/>
        </authorList>
    </citation>
    <scope>NUCLEOTIDE SEQUENCE</scope>
    <source>
        <strain evidence="2">CPCC 204708</strain>
    </source>
</reference>
<dbReference type="EMBL" id="JAPCID010000071">
    <property type="protein sequence ID" value="MDA0141994.1"/>
    <property type="molecule type" value="Genomic_DNA"/>
</dbReference>
<dbReference type="RefSeq" id="WP_202956312.1">
    <property type="nucleotide sequence ID" value="NZ_JAPCID010000071.1"/>
</dbReference>
<organism evidence="2 3">
    <name type="scientific">Solirubrobacter deserti</name>
    <dbReference type="NCBI Taxonomy" id="2282478"/>
    <lineage>
        <taxon>Bacteria</taxon>
        <taxon>Bacillati</taxon>
        <taxon>Actinomycetota</taxon>
        <taxon>Thermoleophilia</taxon>
        <taxon>Solirubrobacterales</taxon>
        <taxon>Solirubrobacteraceae</taxon>
        <taxon>Solirubrobacter</taxon>
    </lineage>
</organism>
<keyword evidence="3" id="KW-1185">Reference proteome</keyword>
<accession>A0ABT4RTU2</accession>
<feature type="domain" description="UBP-type" evidence="1">
    <location>
        <begin position="3"/>
        <end position="106"/>
    </location>
</feature>
<dbReference type="SUPFAM" id="SSF57850">
    <property type="entry name" value="RING/U-box"/>
    <property type="match status" value="1"/>
</dbReference>
<evidence type="ECO:0000313" key="2">
    <source>
        <dbReference type="EMBL" id="MDA0141994.1"/>
    </source>
</evidence>
<dbReference type="Gene3D" id="3.30.40.10">
    <property type="entry name" value="Zinc/RING finger domain, C3HC4 (zinc finger)"/>
    <property type="match status" value="1"/>
</dbReference>